<dbReference type="EMBL" id="DF237577">
    <property type="protein sequence ID" value="GAQ90331.1"/>
    <property type="molecule type" value="Genomic_DNA"/>
</dbReference>
<reference evidence="2 3" key="1">
    <citation type="journal article" date="2014" name="Nat. Commun.">
        <title>Klebsormidium flaccidum genome reveals primary factors for plant terrestrial adaptation.</title>
        <authorList>
            <person name="Hori K."/>
            <person name="Maruyama F."/>
            <person name="Fujisawa T."/>
            <person name="Togashi T."/>
            <person name="Yamamoto N."/>
            <person name="Seo M."/>
            <person name="Sato S."/>
            <person name="Yamada T."/>
            <person name="Mori H."/>
            <person name="Tajima N."/>
            <person name="Moriyama T."/>
            <person name="Ikeuchi M."/>
            <person name="Watanabe M."/>
            <person name="Wada H."/>
            <person name="Kobayashi K."/>
            <person name="Saito M."/>
            <person name="Masuda T."/>
            <person name="Sasaki-Sekimoto Y."/>
            <person name="Mashiguchi K."/>
            <person name="Awai K."/>
            <person name="Shimojima M."/>
            <person name="Masuda S."/>
            <person name="Iwai M."/>
            <person name="Nobusawa T."/>
            <person name="Narise T."/>
            <person name="Kondo S."/>
            <person name="Saito H."/>
            <person name="Sato R."/>
            <person name="Murakawa M."/>
            <person name="Ihara Y."/>
            <person name="Oshima-Yamada Y."/>
            <person name="Ohtaka K."/>
            <person name="Satoh M."/>
            <person name="Sonobe K."/>
            <person name="Ishii M."/>
            <person name="Ohtani R."/>
            <person name="Kanamori-Sato M."/>
            <person name="Honoki R."/>
            <person name="Miyazaki D."/>
            <person name="Mochizuki H."/>
            <person name="Umetsu J."/>
            <person name="Higashi K."/>
            <person name="Shibata D."/>
            <person name="Kamiya Y."/>
            <person name="Sato N."/>
            <person name="Nakamura Y."/>
            <person name="Tabata S."/>
            <person name="Ida S."/>
            <person name="Kurokawa K."/>
            <person name="Ohta H."/>
        </authorList>
    </citation>
    <scope>NUCLEOTIDE SEQUENCE [LARGE SCALE GENOMIC DNA]</scope>
    <source>
        <strain evidence="2 3">NIES-2285</strain>
    </source>
</reference>
<dbReference type="AlphaFoldDB" id="A0A1Y1IMG0"/>
<protein>
    <recommendedName>
        <fullName evidence="1">JmjC domain-containing protein</fullName>
    </recommendedName>
</protein>
<keyword evidence="3" id="KW-1185">Reference proteome</keyword>
<accession>A0A1Y1IMG0</accession>
<dbReference type="PROSITE" id="PS51184">
    <property type="entry name" value="JMJC"/>
    <property type="match status" value="1"/>
</dbReference>
<evidence type="ECO:0000313" key="3">
    <source>
        <dbReference type="Proteomes" id="UP000054558"/>
    </source>
</evidence>
<proteinExistence type="predicted"/>
<dbReference type="Proteomes" id="UP000054558">
    <property type="component" value="Unassembled WGS sequence"/>
</dbReference>
<feature type="domain" description="JmjC" evidence="1">
    <location>
        <begin position="94"/>
        <end position="237"/>
    </location>
</feature>
<sequence>MLSKNGLLLHDVAASWVKNAEIATGELAGKPEVPQQDVFFRVGCMDFGFAGEALHLPQIVRGEQAIIKRPCPLETFLEHPKESGRPRAVFEHYLPKTSPILDLIQPFSVGKDVLPDLLEDPTHSSLSIVASDEGFYTRAHVDFAGTLGWMALVRGQKVWSFWNPHGPSKRAFLAGLKSGKGMPEPDITFVANGGDLVFIPAGCGHAVSTTKHSFGFGGSLFVSEQSLVGLGASLRADVQAQGLSSSDARVEIGRQRRGIAEVLGVSLRQLSQREAVVVSEAVAAESSFQEMAATILVLGNTPPDGLHQQHRHLYFRNEPEREPFRALDPNAPIASTFQRWWAAQRALRDLRETRERAAAPGQREENFYNK</sequence>
<dbReference type="SUPFAM" id="SSF51197">
    <property type="entry name" value="Clavaminate synthase-like"/>
    <property type="match status" value="1"/>
</dbReference>
<organism evidence="2 3">
    <name type="scientific">Klebsormidium nitens</name>
    <name type="common">Green alga</name>
    <name type="synonym">Ulothrix nitens</name>
    <dbReference type="NCBI Taxonomy" id="105231"/>
    <lineage>
        <taxon>Eukaryota</taxon>
        <taxon>Viridiplantae</taxon>
        <taxon>Streptophyta</taxon>
        <taxon>Klebsormidiophyceae</taxon>
        <taxon>Klebsormidiales</taxon>
        <taxon>Klebsormidiaceae</taxon>
        <taxon>Klebsormidium</taxon>
    </lineage>
</organism>
<name>A0A1Y1IMG0_KLENI</name>
<dbReference type="Gene3D" id="2.60.120.650">
    <property type="entry name" value="Cupin"/>
    <property type="match status" value="1"/>
</dbReference>
<gene>
    <name evidence="2" type="ORF">KFL_006280060</name>
</gene>
<dbReference type="InterPro" id="IPR003347">
    <property type="entry name" value="JmjC_dom"/>
</dbReference>
<evidence type="ECO:0000259" key="1">
    <source>
        <dbReference type="PROSITE" id="PS51184"/>
    </source>
</evidence>
<evidence type="ECO:0000313" key="2">
    <source>
        <dbReference type="EMBL" id="GAQ90331.1"/>
    </source>
</evidence>